<reference evidence="1 2" key="1">
    <citation type="journal article" date="2018" name="Proc. Natl. Acad. Sci. U.S.A.">
        <title>Linking secondary metabolites to gene clusters through genome sequencing of six diverse Aspergillus species.</title>
        <authorList>
            <person name="Kaerboelling I."/>
            <person name="Vesth T.C."/>
            <person name="Frisvad J.C."/>
            <person name="Nybo J.L."/>
            <person name="Theobald S."/>
            <person name="Kuo A."/>
            <person name="Bowyer P."/>
            <person name="Matsuda Y."/>
            <person name="Mondo S."/>
            <person name="Lyhne E.K."/>
            <person name="Kogle M.E."/>
            <person name="Clum A."/>
            <person name="Lipzen A."/>
            <person name="Salamov A."/>
            <person name="Ngan C.Y."/>
            <person name="Daum C."/>
            <person name="Chiniquy J."/>
            <person name="Barry K."/>
            <person name="LaButti K."/>
            <person name="Haridas S."/>
            <person name="Simmons B.A."/>
            <person name="Magnuson J.K."/>
            <person name="Mortensen U.H."/>
            <person name="Larsen T.O."/>
            <person name="Grigoriev I.V."/>
            <person name="Baker S.E."/>
            <person name="Andersen M.R."/>
        </authorList>
    </citation>
    <scope>NUCLEOTIDE SEQUENCE [LARGE SCALE GENOMIC DNA]</scope>
    <source>
        <strain evidence="1 2">IBT 24754</strain>
    </source>
</reference>
<comment type="caution">
    <text evidence="1">The sequence shown here is derived from an EMBL/GenBank/DDBJ whole genome shotgun (WGS) entry which is preliminary data.</text>
</comment>
<dbReference type="EMBL" id="MSFN02000001">
    <property type="protein sequence ID" value="PTU23716.1"/>
    <property type="molecule type" value="Genomic_DNA"/>
</dbReference>
<evidence type="ECO:0000313" key="2">
    <source>
        <dbReference type="Proteomes" id="UP000244073"/>
    </source>
</evidence>
<dbReference type="GeneID" id="63812589"/>
<dbReference type="AlphaFoldDB" id="A0A2T5M5E5"/>
<dbReference type="Proteomes" id="UP000244073">
    <property type="component" value="Unassembled WGS sequence"/>
</dbReference>
<organism evidence="1 2">
    <name type="scientific">Aspergillus ochraceoroseus IBT 24754</name>
    <dbReference type="NCBI Taxonomy" id="1392256"/>
    <lineage>
        <taxon>Eukaryota</taxon>
        <taxon>Fungi</taxon>
        <taxon>Dikarya</taxon>
        <taxon>Ascomycota</taxon>
        <taxon>Pezizomycotina</taxon>
        <taxon>Eurotiomycetes</taxon>
        <taxon>Eurotiomycetidae</taxon>
        <taxon>Eurotiales</taxon>
        <taxon>Aspergillaceae</taxon>
        <taxon>Aspergillus</taxon>
        <taxon>Aspergillus subgen. Nidulantes</taxon>
    </lineage>
</organism>
<gene>
    <name evidence="1" type="ORF">P175DRAFT_0488919</name>
</gene>
<name>A0A2T5M5E5_9EURO</name>
<dbReference type="VEuPathDB" id="FungiDB:P175DRAFT_0488919"/>
<proteinExistence type="predicted"/>
<protein>
    <submittedName>
        <fullName evidence="1">Uncharacterized protein</fullName>
    </submittedName>
</protein>
<sequence length="154" mass="16538">MTIRSVSPYDCVVLDGGTVVTAADVARAGDVVSRCAGGTTTIIAFAPQDKTEPALLKALDGSRRESPQRHDGVTTMIHAENGDMLSGMTDQLERRKSARTKVPRDRLARLCGDLSAVSVLDGPRGDLAWAAERDIYDPAVNSARTSPPWDPEKF</sequence>
<dbReference type="RefSeq" id="XP_040755108.1">
    <property type="nucleotide sequence ID" value="XM_040895707.1"/>
</dbReference>
<evidence type="ECO:0000313" key="1">
    <source>
        <dbReference type="EMBL" id="PTU23716.1"/>
    </source>
</evidence>
<dbReference type="OrthoDB" id="1924787at2759"/>
<accession>A0A2T5M5E5</accession>